<dbReference type="PROSITE" id="PS50977">
    <property type="entry name" value="HTH_TETR_2"/>
    <property type="match status" value="1"/>
</dbReference>
<evidence type="ECO:0000256" key="1">
    <source>
        <dbReference type="ARBA" id="ARBA00023015"/>
    </source>
</evidence>
<dbReference type="AlphaFoldDB" id="A0A073IFW1"/>
<dbReference type="RefSeq" id="WP_025059498.1">
    <property type="nucleotide sequence ID" value="NZ_JAMC01000005.1"/>
</dbReference>
<evidence type="ECO:0000259" key="5">
    <source>
        <dbReference type="PROSITE" id="PS50977"/>
    </source>
</evidence>
<reference evidence="6 7" key="1">
    <citation type="submission" date="2014-01" db="EMBL/GenBank/DDBJ databases">
        <title>Sulfitobacter donghicola JCM 14565 Genome Sequencing.</title>
        <authorList>
            <person name="Lai Q."/>
            <person name="Hong Z."/>
        </authorList>
    </citation>
    <scope>NUCLEOTIDE SEQUENCE [LARGE SCALE GENOMIC DNA]</scope>
    <source>
        <strain evidence="6 7">JCM 14565</strain>
    </source>
</reference>
<dbReference type="Proteomes" id="UP000027734">
    <property type="component" value="Unassembled WGS sequence"/>
</dbReference>
<dbReference type="PANTHER" id="PTHR30055">
    <property type="entry name" value="HTH-TYPE TRANSCRIPTIONAL REGULATOR RUTR"/>
    <property type="match status" value="1"/>
</dbReference>
<dbReference type="InterPro" id="IPR050109">
    <property type="entry name" value="HTH-type_TetR-like_transc_reg"/>
</dbReference>
<dbReference type="PANTHER" id="PTHR30055:SF238">
    <property type="entry name" value="MYCOFACTOCIN BIOSYNTHESIS TRANSCRIPTIONAL REGULATOR MFTR-RELATED"/>
    <property type="match status" value="1"/>
</dbReference>
<dbReference type="GO" id="GO:0003700">
    <property type="term" value="F:DNA-binding transcription factor activity"/>
    <property type="evidence" value="ECO:0007669"/>
    <property type="project" value="TreeGrafter"/>
</dbReference>
<protein>
    <submittedName>
        <fullName evidence="6">TetR family transcriptional regulator</fullName>
    </submittedName>
</protein>
<feature type="DNA-binding region" description="H-T-H motif" evidence="4">
    <location>
        <begin position="34"/>
        <end position="53"/>
    </location>
</feature>
<keyword evidence="7" id="KW-1185">Reference proteome</keyword>
<comment type="caution">
    <text evidence="6">The sequence shown here is derived from an EMBL/GenBank/DDBJ whole genome shotgun (WGS) entry which is preliminary data.</text>
</comment>
<sequence>MTSPLRQRRRLETARSIQRATLDLAVQKGLDEVTTEEIAIAAGVSTRTFFNYYPNKEAAAIGHPPSFSEQGKDALHAGTGPLPADIKRLLDEHISVLEQDDAIMQVIGAILKTNEKARGILVGFLMADCERLAETMNSRVKDRHVADALASHATEAIGRAIRLWERDGTISLAEALDVVWDGLQRASQLLAVPAD</sequence>
<dbReference type="STRING" id="1300350.Z948_2125"/>
<dbReference type="EMBL" id="JAMC01000005">
    <property type="protein sequence ID" value="KEJ88629.1"/>
    <property type="molecule type" value="Genomic_DNA"/>
</dbReference>
<dbReference type="InterPro" id="IPR009057">
    <property type="entry name" value="Homeodomain-like_sf"/>
</dbReference>
<dbReference type="GO" id="GO:0000976">
    <property type="term" value="F:transcription cis-regulatory region binding"/>
    <property type="evidence" value="ECO:0007669"/>
    <property type="project" value="TreeGrafter"/>
</dbReference>
<accession>A0A073IFW1</accession>
<evidence type="ECO:0000256" key="3">
    <source>
        <dbReference type="ARBA" id="ARBA00023163"/>
    </source>
</evidence>
<name>A0A073IFW1_9RHOB</name>
<dbReference type="Gene3D" id="1.10.357.10">
    <property type="entry name" value="Tetracycline Repressor, domain 2"/>
    <property type="match status" value="1"/>
</dbReference>
<dbReference type="Pfam" id="PF00440">
    <property type="entry name" value="TetR_N"/>
    <property type="match status" value="1"/>
</dbReference>
<gene>
    <name evidence="6" type="ORF">DSW25_13265</name>
</gene>
<evidence type="ECO:0000313" key="6">
    <source>
        <dbReference type="EMBL" id="KEJ88629.1"/>
    </source>
</evidence>
<feature type="domain" description="HTH tetR-type" evidence="5">
    <location>
        <begin position="11"/>
        <end position="71"/>
    </location>
</feature>
<proteinExistence type="predicted"/>
<organism evidence="6 7">
    <name type="scientific">Sulfitobacter donghicola DSW-25 = KCTC 12864 = JCM 14565</name>
    <dbReference type="NCBI Taxonomy" id="1300350"/>
    <lineage>
        <taxon>Bacteria</taxon>
        <taxon>Pseudomonadati</taxon>
        <taxon>Pseudomonadota</taxon>
        <taxon>Alphaproteobacteria</taxon>
        <taxon>Rhodobacterales</taxon>
        <taxon>Roseobacteraceae</taxon>
        <taxon>Sulfitobacter</taxon>
    </lineage>
</organism>
<keyword evidence="3" id="KW-0804">Transcription</keyword>
<dbReference type="SUPFAM" id="SSF46689">
    <property type="entry name" value="Homeodomain-like"/>
    <property type="match status" value="1"/>
</dbReference>
<evidence type="ECO:0000313" key="7">
    <source>
        <dbReference type="Proteomes" id="UP000027734"/>
    </source>
</evidence>
<keyword evidence="2 4" id="KW-0238">DNA-binding</keyword>
<dbReference type="eggNOG" id="COG1309">
    <property type="taxonomic scope" value="Bacteria"/>
</dbReference>
<evidence type="ECO:0000256" key="4">
    <source>
        <dbReference type="PROSITE-ProRule" id="PRU00335"/>
    </source>
</evidence>
<keyword evidence="1" id="KW-0805">Transcription regulation</keyword>
<dbReference type="InterPro" id="IPR001647">
    <property type="entry name" value="HTH_TetR"/>
</dbReference>
<dbReference type="OrthoDB" id="9811084at2"/>
<evidence type="ECO:0000256" key="2">
    <source>
        <dbReference type="ARBA" id="ARBA00023125"/>
    </source>
</evidence>